<dbReference type="Gene3D" id="1.20.1260.10">
    <property type="match status" value="1"/>
</dbReference>
<sequence>MNPSKNHAVVRTYVNDMIAVERDIFNAISGQIADDKVKVHTEIHRMLSEIAAESEQRLAANEQLSERLHGKLGAVVKEAIAATTGVLAGIYGMVRKHPVSKMLRDDHVALNLAAVAYGMLYTTAVALDEDDVAAVALENLNSLPPRLILLSRAIPSIVVKELSHDYSTNFDAPAIATLAMEKAWINAEAGGVQGKFIN</sequence>
<accession>A0A5R8K7S8</accession>
<organism evidence="1 2">
    <name type="scientific">Phragmitibacter flavus</name>
    <dbReference type="NCBI Taxonomy" id="2576071"/>
    <lineage>
        <taxon>Bacteria</taxon>
        <taxon>Pseudomonadati</taxon>
        <taxon>Verrucomicrobiota</taxon>
        <taxon>Verrucomicrobiia</taxon>
        <taxon>Verrucomicrobiales</taxon>
        <taxon>Verrucomicrobiaceae</taxon>
        <taxon>Phragmitibacter</taxon>
    </lineage>
</organism>
<dbReference type="AlphaFoldDB" id="A0A5R8K7S8"/>
<reference evidence="1 2" key="1">
    <citation type="submission" date="2019-05" db="EMBL/GenBank/DDBJ databases">
        <title>Verrucobacter flavum gen. nov., sp. nov. a new member of the family Verrucomicrobiaceae.</title>
        <authorList>
            <person name="Szuroczki S."/>
            <person name="Abbaszade G."/>
            <person name="Szabo A."/>
            <person name="Felfoldi T."/>
            <person name="Schumann P."/>
            <person name="Boka K."/>
            <person name="Keki Z."/>
            <person name="Toumi M."/>
            <person name="Toth E."/>
        </authorList>
    </citation>
    <scope>NUCLEOTIDE SEQUENCE [LARGE SCALE GENOMIC DNA]</scope>
    <source>
        <strain evidence="1 2">MG-N-17</strain>
    </source>
</reference>
<dbReference type="RefSeq" id="WP_138088685.1">
    <property type="nucleotide sequence ID" value="NZ_VAUV01000026.1"/>
</dbReference>
<evidence type="ECO:0000313" key="2">
    <source>
        <dbReference type="Proteomes" id="UP000306196"/>
    </source>
</evidence>
<keyword evidence="2" id="KW-1185">Reference proteome</keyword>
<proteinExistence type="predicted"/>
<evidence type="ECO:0000313" key="1">
    <source>
        <dbReference type="EMBL" id="TLD68392.1"/>
    </source>
</evidence>
<dbReference type="InterPro" id="IPR009078">
    <property type="entry name" value="Ferritin-like_SF"/>
</dbReference>
<dbReference type="InterPro" id="IPR012347">
    <property type="entry name" value="Ferritin-like"/>
</dbReference>
<dbReference type="EMBL" id="VAUV01000026">
    <property type="protein sequence ID" value="TLD68392.1"/>
    <property type="molecule type" value="Genomic_DNA"/>
</dbReference>
<dbReference type="Proteomes" id="UP000306196">
    <property type="component" value="Unassembled WGS sequence"/>
</dbReference>
<protein>
    <recommendedName>
        <fullName evidence="3">DUF892 family protein</fullName>
    </recommendedName>
</protein>
<evidence type="ECO:0008006" key="3">
    <source>
        <dbReference type="Google" id="ProtNLM"/>
    </source>
</evidence>
<dbReference type="SUPFAM" id="SSF47240">
    <property type="entry name" value="Ferritin-like"/>
    <property type="match status" value="1"/>
</dbReference>
<comment type="caution">
    <text evidence="1">The sequence shown here is derived from an EMBL/GenBank/DDBJ whole genome shotgun (WGS) entry which is preliminary data.</text>
</comment>
<name>A0A5R8K7S8_9BACT</name>
<dbReference type="OrthoDB" id="197866at2"/>
<gene>
    <name evidence="1" type="ORF">FEM03_23100</name>
</gene>